<feature type="non-terminal residue" evidence="8">
    <location>
        <position position="1"/>
    </location>
</feature>
<evidence type="ECO:0000256" key="5">
    <source>
        <dbReference type="ARBA" id="ARBA00023033"/>
    </source>
</evidence>
<dbReference type="InterPro" id="IPR036396">
    <property type="entry name" value="Cyt_P450_sf"/>
</dbReference>
<dbReference type="GO" id="GO:0005506">
    <property type="term" value="F:iron ion binding"/>
    <property type="evidence" value="ECO:0007669"/>
    <property type="project" value="InterPro"/>
</dbReference>
<dbReference type="Proteomes" id="UP000434172">
    <property type="component" value="Unassembled WGS sequence"/>
</dbReference>
<dbReference type="CDD" id="cd11070">
    <property type="entry name" value="CYP56-like"/>
    <property type="match status" value="1"/>
</dbReference>
<comment type="caution">
    <text evidence="8">The sequence shown here is derived from an EMBL/GenBank/DDBJ whole genome shotgun (WGS) entry which is preliminary data.</text>
</comment>
<dbReference type="PANTHER" id="PTHR37285:SF5">
    <property type="entry name" value="SPORE WALL MATURATION PROTEIN DIT1"/>
    <property type="match status" value="1"/>
</dbReference>
<dbReference type="SUPFAM" id="SSF48264">
    <property type="entry name" value="Cytochrome P450"/>
    <property type="match status" value="1"/>
</dbReference>
<evidence type="ECO:0000256" key="4">
    <source>
        <dbReference type="ARBA" id="ARBA00023004"/>
    </source>
</evidence>
<dbReference type="InterPro" id="IPR002403">
    <property type="entry name" value="Cyt_P450_E_grp-IV"/>
</dbReference>
<dbReference type="GO" id="GO:0004497">
    <property type="term" value="F:monooxygenase activity"/>
    <property type="evidence" value="ECO:0007669"/>
    <property type="project" value="UniProtKB-KW"/>
</dbReference>
<dbReference type="Gene3D" id="1.10.630.10">
    <property type="entry name" value="Cytochrome P450"/>
    <property type="match status" value="1"/>
</dbReference>
<evidence type="ECO:0000313" key="9">
    <source>
        <dbReference type="Proteomes" id="UP000434172"/>
    </source>
</evidence>
<feature type="binding site" description="axial binding residue" evidence="6">
    <location>
        <position position="448"/>
    </location>
    <ligand>
        <name>heme</name>
        <dbReference type="ChEBI" id="CHEBI:30413"/>
    </ligand>
    <ligandPart>
        <name>Fe</name>
        <dbReference type="ChEBI" id="CHEBI:18248"/>
    </ligandPart>
</feature>
<keyword evidence="6" id="KW-0349">Heme</keyword>
<dbReference type="Pfam" id="PF05141">
    <property type="entry name" value="DIT1_PvcA"/>
    <property type="match status" value="1"/>
</dbReference>
<dbReference type="EMBL" id="WOWK01000003">
    <property type="protein sequence ID" value="KAF0331382.1"/>
    <property type="molecule type" value="Genomic_DNA"/>
</dbReference>
<evidence type="ECO:0000256" key="1">
    <source>
        <dbReference type="ARBA" id="ARBA00001971"/>
    </source>
</evidence>
<keyword evidence="7" id="KW-0812">Transmembrane</keyword>
<evidence type="ECO:0000256" key="7">
    <source>
        <dbReference type="SAM" id="Phobius"/>
    </source>
</evidence>
<dbReference type="PROSITE" id="PS00086">
    <property type="entry name" value="CYTOCHROME_P450"/>
    <property type="match status" value="1"/>
</dbReference>
<comment type="similarity">
    <text evidence="2">Belongs to the cytochrome P450 family.</text>
</comment>
<dbReference type="OrthoDB" id="429813at2759"/>
<sequence>VKPDIMLFFLAELLFLGAVVLGGFYYFFLLPPKYPQNIPAIPFWVALIPFFKDVDQSDIFRTYIDKPLRTHGAVKLFFGAQWNILVHRPSYLTEIFKNEDLYQKSGNQKKIPHSVLADFLGDNIISAHGETWKNYQSVIKPALQRNFEVGIIAKNAVSLCHLLRDSQKRAGRGGFAVQDLLQRYSVANCSEAILQTNLGALDSPDAPINLLQTAVKREIFKPVFMNFPILDHPNLQWLFPSRAKARQVVAKFKNELKGSLAHQKPTGDGLGSRMLRAWESGMWNEKQLLDNLTVTFVAGQENPQLLMTSTLYVLAKHPVSIVLEAQEALLREILSKDATPLSDLSQEDMPYLTSVIYECLRLFPPIGQLINRRAAASCLLGSELVVPEGTYLGYHCRSTNCDPVAWGPDCEKFSPARWGTASEEIHQNYRRRRARGEFISFHGGKRACLGEKFAMLEMRMTLVQLIREFRWCLDPMWVERMTPAGPLYPRTLKLVFTERAREDEKAWKNRELIDVIMSDLQRQSICSRCLTTMEFSNDGNSIFHRFQAAFVHDGQGQLLYCSGPQKARVQEHWAAIEHCLPSRTATGEAQFGSADLSGTFEGLRLYEMHNAKFNNTSGIIIDSSSQQSTLSTQFEEFFAQLLLDQADFAIRDPELIISPQNDSAPITEKIVDLFDSFLRYQGKDDQWEATGRAYFSERVQHFTSQRAPIELCLPAFPCKSSNTNKVLGQAPDRGEQLALERLHSFVEEIESIYQPGAKLWIISDGHVFSDCIGVDDADVDTYGEQLKEMNHAVGLRRGNTSRVGFKSLVDLFELNETKTQTKLSELATKIGIPSIAHHVQTGHTVEAELSRQILMAGCQPQESAVRAKIKSQNAAILALYRGFSRFMLEDLELHPFTQRMTRTQQKKLSTKVAFEMIMRNQAYSNLVELLFPNYVRLSIHAHNNAGPKFGIQLFDPAVVRVVEGLSPDGVPMTSRDLLHIPTPWHNCVVEIEGSPYLLVTKASIPKKAMEMGAMTGGISNVGGASFVLSPTSKTTLAEKKEKQEVLIAAPEKPSGITRRMSLKPANGQTSFDWTRRLAALPILGWIGAFFYHRFVETFA</sequence>
<dbReference type="GO" id="GO:0016705">
    <property type="term" value="F:oxidoreductase activity, acting on paired donors, with incorporation or reduction of molecular oxygen"/>
    <property type="evidence" value="ECO:0007669"/>
    <property type="project" value="InterPro"/>
</dbReference>
<dbReference type="Pfam" id="PF00067">
    <property type="entry name" value="p450"/>
    <property type="match status" value="1"/>
</dbReference>
<dbReference type="GO" id="GO:0020037">
    <property type="term" value="F:heme binding"/>
    <property type="evidence" value="ECO:0007669"/>
    <property type="project" value="InterPro"/>
</dbReference>
<evidence type="ECO:0000256" key="6">
    <source>
        <dbReference type="PIRSR" id="PIRSR602403-1"/>
    </source>
</evidence>
<organism evidence="8 9">
    <name type="scientific">Colletotrichum asianum</name>
    <dbReference type="NCBI Taxonomy" id="702518"/>
    <lineage>
        <taxon>Eukaryota</taxon>
        <taxon>Fungi</taxon>
        <taxon>Dikarya</taxon>
        <taxon>Ascomycota</taxon>
        <taxon>Pezizomycotina</taxon>
        <taxon>Sordariomycetes</taxon>
        <taxon>Hypocreomycetidae</taxon>
        <taxon>Glomerellales</taxon>
        <taxon>Glomerellaceae</taxon>
        <taxon>Colletotrichum</taxon>
        <taxon>Colletotrichum gloeosporioides species complex</taxon>
    </lineage>
</organism>
<keyword evidence="9" id="KW-1185">Reference proteome</keyword>
<protein>
    <submittedName>
        <fullName evidence="8">Pyoverdine dityrosine biosynthesis protein</fullName>
    </submittedName>
</protein>
<dbReference type="PRINTS" id="PR00465">
    <property type="entry name" value="EP450IV"/>
</dbReference>
<evidence type="ECO:0000313" key="8">
    <source>
        <dbReference type="EMBL" id="KAF0331382.1"/>
    </source>
</evidence>
<accession>A0A8H3WUP2</accession>
<dbReference type="InterPro" id="IPR001128">
    <property type="entry name" value="Cyt_P450"/>
</dbReference>
<name>A0A8H3WUP2_9PEZI</name>
<dbReference type="InterPro" id="IPR007817">
    <property type="entry name" value="Isocyanide_synthase_DIT1"/>
</dbReference>
<keyword evidence="3 6" id="KW-0479">Metal-binding</keyword>
<reference evidence="8 9" key="1">
    <citation type="submission" date="2019-12" db="EMBL/GenBank/DDBJ databases">
        <title>A genome sequence resource for the geographically widespread anthracnose pathogen Colletotrichum asianum.</title>
        <authorList>
            <person name="Meng Y."/>
        </authorList>
    </citation>
    <scope>NUCLEOTIDE SEQUENCE [LARGE SCALE GENOMIC DNA]</scope>
    <source>
        <strain evidence="8 9">ICMP 18580</strain>
    </source>
</reference>
<dbReference type="AlphaFoldDB" id="A0A8H3WUP2"/>
<comment type="cofactor">
    <cofactor evidence="1 6">
        <name>heme</name>
        <dbReference type="ChEBI" id="CHEBI:30413"/>
    </cofactor>
</comment>
<dbReference type="InterPro" id="IPR017972">
    <property type="entry name" value="Cyt_P450_CS"/>
</dbReference>
<evidence type="ECO:0000256" key="3">
    <source>
        <dbReference type="ARBA" id="ARBA00022723"/>
    </source>
</evidence>
<keyword evidence="4 6" id="KW-0408">Iron</keyword>
<evidence type="ECO:0000256" key="2">
    <source>
        <dbReference type="ARBA" id="ARBA00010617"/>
    </source>
</evidence>
<keyword evidence="7" id="KW-1133">Transmembrane helix</keyword>
<gene>
    <name evidence="8" type="ORF">GQ607_001128</name>
</gene>
<keyword evidence="5" id="KW-0503">Monooxygenase</keyword>
<feature type="transmembrane region" description="Helical" evidence="7">
    <location>
        <begin position="7"/>
        <end position="28"/>
    </location>
</feature>
<keyword evidence="5" id="KW-0560">Oxidoreductase</keyword>
<proteinExistence type="inferred from homology"/>
<dbReference type="PANTHER" id="PTHR37285">
    <property type="entry name" value="SPORE WALL MATURATION PROTEIN DIT1"/>
    <property type="match status" value="1"/>
</dbReference>
<keyword evidence="7" id="KW-0472">Membrane</keyword>
<dbReference type="PRINTS" id="PR00385">
    <property type="entry name" value="P450"/>
</dbReference>